<comment type="similarity">
    <text evidence="2">Belongs to the immunoglobulin superfamily. ICAM family.</text>
</comment>
<reference evidence="14" key="1">
    <citation type="submission" date="2019-10" db="EMBL/GenBank/DDBJ databases">
        <title>Bird 10,000 Genomes (B10K) Project - Family phase.</title>
        <authorList>
            <person name="Zhang G."/>
        </authorList>
    </citation>
    <scope>NUCLEOTIDE SEQUENCE</scope>
    <source>
        <strain evidence="14">B10K-DU-002-53</strain>
        <tissue evidence="14">Muscle</tissue>
    </source>
</reference>
<evidence type="ECO:0000256" key="5">
    <source>
        <dbReference type="ARBA" id="ARBA00022737"/>
    </source>
</evidence>
<dbReference type="InterPro" id="IPR036179">
    <property type="entry name" value="Ig-like_dom_sf"/>
</dbReference>
<evidence type="ECO:0000256" key="3">
    <source>
        <dbReference type="ARBA" id="ARBA00022692"/>
    </source>
</evidence>
<evidence type="ECO:0000256" key="11">
    <source>
        <dbReference type="ARBA" id="ARBA00023319"/>
    </source>
</evidence>
<feature type="compositionally biased region" description="Low complexity" evidence="12">
    <location>
        <begin position="209"/>
        <end position="222"/>
    </location>
</feature>
<evidence type="ECO:0000256" key="4">
    <source>
        <dbReference type="ARBA" id="ARBA00022729"/>
    </source>
</evidence>
<keyword evidence="10" id="KW-0325">Glycoprotein</keyword>
<keyword evidence="4" id="KW-0732">Signal</keyword>
<evidence type="ECO:0000313" key="15">
    <source>
        <dbReference type="Proteomes" id="UP000633448"/>
    </source>
</evidence>
<dbReference type="SMART" id="SM00408">
    <property type="entry name" value="IGc2"/>
    <property type="match status" value="2"/>
</dbReference>
<feature type="region of interest" description="Disordered" evidence="12">
    <location>
        <begin position="209"/>
        <end position="241"/>
    </location>
</feature>
<feature type="domain" description="Ig-like" evidence="13">
    <location>
        <begin position="289"/>
        <end position="375"/>
    </location>
</feature>
<evidence type="ECO:0000256" key="10">
    <source>
        <dbReference type="ARBA" id="ARBA00023180"/>
    </source>
</evidence>
<dbReference type="PROSITE" id="PS50835">
    <property type="entry name" value="IG_LIKE"/>
    <property type="match status" value="2"/>
</dbReference>
<evidence type="ECO:0000256" key="2">
    <source>
        <dbReference type="ARBA" id="ARBA00005925"/>
    </source>
</evidence>
<keyword evidence="7" id="KW-1133">Transmembrane helix</keyword>
<keyword evidence="15" id="KW-1185">Reference proteome</keyword>
<feature type="non-terminal residue" evidence="14">
    <location>
        <position position="1"/>
    </location>
</feature>
<dbReference type="InterPro" id="IPR003597">
    <property type="entry name" value="Ig_C1-set"/>
</dbReference>
<dbReference type="OrthoDB" id="9907246at2759"/>
<keyword evidence="8" id="KW-0472">Membrane</keyword>
<dbReference type="GO" id="GO:0034113">
    <property type="term" value="P:heterotypic cell-cell adhesion"/>
    <property type="evidence" value="ECO:0007669"/>
    <property type="project" value="TreeGrafter"/>
</dbReference>
<evidence type="ECO:0000256" key="6">
    <source>
        <dbReference type="ARBA" id="ARBA00022889"/>
    </source>
</evidence>
<dbReference type="SUPFAM" id="SSF48726">
    <property type="entry name" value="Immunoglobulin"/>
    <property type="match status" value="3"/>
</dbReference>
<feature type="domain" description="Ig-like" evidence="13">
    <location>
        <begin position="95"/>
        <end position="187"/>
    </location>
</feature>
<organism evidence="14 15">
    <name type="scientific">Pitta sordida</name>
    <name type="common">Hooded pitta</name>
    <dbReference type="NCBI Taxonomy" id="9163"/>
    <lineage>
        <taxon>Eukaryota</taxon>
        <taxon>Metazoa</taxon>
        <taxon>Chordata</taxon>
        <taxon>Craniata</taxon>
        <taxon>Vertebrata</taxon>
        <taxon>Euteleostomi</taxon>
        <taxon>Archelosauria</taxon>
        <taxon>Archosauria</taxon>
        <taxon>Dinosauria</taxon>
        <taxon>Saurischia</taxon>
        <taxon>Theropoda</taxon>
        <taxon>Coelurosauria</taxon>
        <taxon>Aves</taxon>
        <taxon>Neognathae</taxon>
        <taxon>Neoaves</taxon>
        <taxon>Telluraves</taxon>
        <taxon>Australaves</taxon>
        <taxon>Passeriformes</taxon>
        <taxon>Pittidae</taxon>
        <taxon>Pitta</taxon>
    </lineage>
</organism>
<evidence type="ECO:0000256" key="9">
    <source>
        <dbReference type="ARBA" id="ARBA00023157"/>
    </source>
</evidence>
<dbReference type="InterPro" id="IPR007110">
    <property type="entry name" value="Ig-like_dom"/>
</dbReference>
<dbReference type="GO" id="GO:0050901">
    <property type="term" value="P:leukocyte tethering or rolling"/>
    <property type="evidence" value="ECO:0007669"/>
    <property type="project" value="TreeGrafter"/>
</dbReference>
<keyword evidence="3" id="KW-0812">Transmembrane</keyword>
<dbReference type="InterPro" id="IPR013783">
    <property type="entry name" value="Ig-like_fold"/>
</dbReference>
<dbReference type="Gene3D" id="2.60.40.10">
    <property type="entry name" value="Immunoglobulins"/>
    <property type="match status" value="3"/>
</dbReference>
<evidence type="ECO:0000313" key="14">
    <source>
        <dbReference type="EMBL" id="NWI89740.1"/>
    </source>
</evidence>
<dbReference type="EMBL" id="WEKX01011659">
    <property type="protein sequence ID" value="NWI89740.1"/>
    <property type="molecule type" value="Genomic_DNA"/>
</dbReference>
<dbReference type="Proteomes" id="UP000633448">
    <property type="component" value="Unassembled WGS sequence"/>
</dbReference>
<evidence type="ECO:0000259" key="13">
    <source>
        <dbReference type="PROSITE" id="PS50835"/>
    </source>
</evidence>
<dbReference type="GO" id="GO:2000403">
    <property type="term" value="P:positive regulation of lymphocyte migration"/>
    <property type="evidence" value="ECO:0007669"/>
    <property type="project" value="InterPro"/>
</dbReference>
<evidence type="ECO:0000256" key="12">
    <source>
        <dbReference type="SAM" id="MobiDB-lite"/>
    </source>
</evidence>
<keyword evidence="6" id="KW-0130">Cell adhesion</keyword>
<dbReference type="PANTHER" id="PTHR14162:SF1">
    <property type="entry name" value="MUCOSAL ADDRESSIN CELL ADHESION MOLECULE 1"/>
    <property type="match status" value="1"/>
</dbReference>
<dbReference type="InterPro" id="IPR003987">
    <property type="entry name" value="ICAM_VCAM_N"/>
</dbReference>
<sequence>CPGRPGDNRLVVTPRSPVVPFGGSTELNCSLSCEGGAVQWRGLDTALGTIDSFPTHSILHIRRANVATEGLKICQGSCHGQHYQKTAQLKVYALPDTLQLETSPPTLRPGHPASLRCSASRVYPMAGLALTWYRGHQALEKPDLNPTDSDEELYDVVSTLVVLGTEVAEGVEFRCEVTLSVGQETFTRVASVVVSADAVTEQSVALVTSTGTSSTAGPTTTPALPPGPSVSTHDPSTEPDAGTTLEVAAATNPPSTEHAAPRGFVTATPTTSAPAAHTLPGSGTTGTAPTCSLQIQSLPPTGTRGRALRIECHARCSGNATVRWLQTPVALSQYREEAAGSRSALWLDRAEPWHQGHYQCIVLGRPAQAVTLELTVVDGSLSSSPAIAAGTAASLLGLILTSVLSHRLWKRVRSRYELS</sequence>
<evidence type="ECO:0000256" key="7">
    <source>
        <dbReference type="ARBA" id="ARBA00022989"/>
    </source>
</evidence>
<keyword evidence="9" id="KW-1015">Disulfide bond</keyword>
<dbReference type="SMART" id="SM00409">
    <property type="entry name" value="IG"/>
    <property type="match status" value="3"/>
</dbReference>
<dbReference type="PRINTS" id="PR01472">
    <property type="entry name" value="ICAMVCAM1"/>
</dbReference>
<dbReference type="Pfam" id="PF03921">
    <property type="entry name" value="ICAM_N"/>
    <property type="match status" value="1"/>
</dbReference>
<dbReference type="Pfam" id="PF07654">
    <property type="entry name" value="C1-set"/>
    <property type="match status" value="1"/>
</dbReference>
<dbReference type="GO" id="GO:0016020">
    <property type="term" value="C:membrane"/>
    <property type="evidence" value="ECO:0007669"/>
    <property type="project" value="UniProtKB-SubCell"/>
</dbReference>
<protein>
    <submittedName>
        <fullName evidence="14">MADCA protein</fullName>
    </submittedName>
</protein>
<evidence type="ECO:0000256" key="1">
    <source>
        <dbReference type="ARBA" id="ARBA00004479"/>
    </source>
</evidence>
<gene>
    <name evidence="14" type="primary">Madcam1</name>
    <name evidence="14" type="ORF">PITSOR_R11991</name>
</gene>
<feature type="non-terminal residue" evidence="14">
    <location>
        <position position="419"/>
    </location>
</feature>
<proteinExistence type="inferred from homology"/>
<name>A0A851F9R7_PITSO</name>
<dbReference type="AlphaFoldDB" id="A0A851F9R7"/>
<dbReference type="InterPro" id="IPR013768">
    <property type="entry name" value="ICAM_N"/>
</dbReference>
<dbReference type="GO" id="GO:0007229">
    <property type="term" value="P:integrin-mediated signaling pathway"/>
    <property type="evidence" value="ECO:0007669"/>
    <property type="project" value="InterPro"/>
</dbReference>
<evidence type="ECO:0000256" key="8">
    <source>
        <dbReference type="ARBA" id="ARBA00023136"/>
    </source>
</evidence>
<keyword evidence="11" id="KW-0393">Immunoglobulin domain</keyword>
<keyword evidence="5" id="KW-0677">Repeat</keyword>
<dbReference type="InterPro" id="IPR003599">
    <property type="entry name" value="Ig_sub"/>
</dbReference>
<comment type="caution">
    <text evidence="14">The sequence shown here is derived from an EMBL/GenBank/DDBJ whole genome shotgun (WGS) entry which is preliminary data.</text>
</comment>
<dbReference type="InterPro" id="IPR003598">
    <property type="entry name" value="Ig_sub2"/>
</dbReference>
<accession>A0A851F9R7</accession>
<dbReference type="InterPro" id="IPR037413">
    <property type="entry name" value="MADCAM1"/>
</dbReference>
<dbReference type="GO" id="GO:0098640">
    <property type="term" value="F:integrin binding involved in cell-matrix adhesion"/>
    <property type="evidence" value="ECO:0007669"/>
    <property type="project" value="InterPro"/>
</dbReference>
<dbReference type="PANTHER" id="PTHR14162">
    <property type="entry name" value="MUCOSAL ADDRESSIN CELL ADHESION MOLECULE-1"/>
    <property type="match status" value="1"/>
</dbReference>
<comment type="subcellular location">
    <subcellularLocation>
        <location evidence="1">Membrane</location>
        <topology evidence="1">Single-pass type I membrane protein</topology>
    </subcellularLocation>
</comment>